<feature type="domain" description="SUEL-type lectin" evidence="1">
    <location>
        <begin position="12"/>
        <end position="109"/>
    </location>
</feature>
<dbReference type="Proteomes" id="UP000277928">
    <property type="component" value="Unassembled WGS sequence"/>
</dbReference>
<name>A0A3P7K5G6_LITSI</name>
<dbReference type="OMA" id="WCLLIVE"/>
<sequence>MMESLRSNFVQACDNERITLHCPKNTQILFDKIFYGRLVASDQLCPSTSTHRQFAPSDDISCDVVQAHAKILEQCRSRRKCKIVVEPSFFGTDPCPETFKYLQISYKCKPVSFDEELFCEGSTMQLSCKQNKRLVIYSAHYGRMVQGQVMHCAPNTPVSQDCMIDVLDRILYDCHARTQCAVLVNDEELGKSGCGPTIHKYLNLIFMCMNDEIFSEAATTGNLAAMQKIISSLPPMKLRKVLVKDDERTFHIKDDPGNGHKITPIGRNQNGTKIIKFRL</sequence>
<dbReference type="Gene3D" id="2.60.120.740">
    <property type="match status" value="2"/>
</dbReference>
<accession>A0A3P7K5G6</accession>
<keyword evidence="3" id="KW-1185">Reference proteome</keyword>
<dbReference type="PANTHER" id="PTHR46780">
    <property type="entry name" value="PROTEIN EVA-1"/>
    <property type="match status" value="1"/>
</dbReference>
<dbReference type="CDD" id="cd22828">
    <property type="entry name" value="Gal_Rha_Lectin_EVA1_EVA1C_rpt1"/>
    <property type="match status" value="1"/>
</dbReference>
<feature type="domain" description="SUEL-type lectin" evidence="1">
    <location>
        <begin position="118"/>
        <end position="209"/>
    </location>
</feature>
<dbReference type="GO" id="GO:0030246">
    <property type="term" value="F:carbohydrate binding"/>
    <property type="evidence" value="ECO:0007669"/>
    <property type="project" value="InterPro"/>
</dbReference>
<reference evidence="2 3" key="1">
    <citation type="submission" date="2018-08" db="EMBL/GenBank/DDBJ databases">
        <authorList>
            <person name="Laetsch R D."/>
            <person name="Stevens L."/>
            <person name="Kumar S."/>
            <person name="Blaxter L. M."/>
        </authorList>
    </citation>
    <scope>NUCLEOTIDE SEQUENCE [LARGE SCALE GENOMIC DNA]</scope>
</reference>
<dbReference type="Pfam" id="PF02140">
    <property type="entry name" value="SUEL_Lectin"/>
    <property type="match status" value="2"/>
</dbReference>
<organism evidence="2 3">
    <name type="scientific">Litomosoides sigmodontis</name>
    <name type="common">Filarial nematode worm</name>
    <dbReference type="NCBI Taxonomy" id="42156"/>
    <lineage>
        <taxon>Eukaryota</taxon>
        <taxon>Metazoa</taxon>
        <taxon>Ecdysozoa</taxon>
        <taxon>Nematoda</taxon>
        <taxon>Chromadorea</taxon>
        <taxon>Rhabditida</taxon>
        <taxon>Spirurina</taxon>
        <taxon>Spiruromorpha</taxon>
        <taxon>Filarioidea</taxon>
        <taxon>Onchocercidae</taxon>
        <taxon>Litomosoides</taxon>
    </lineage>
</organism>
<dbReference type="AlphaFoldDB" id="A0A3P7K5G6"/>
<dbReference type="InterPro" id="IPR043159">
    <property type="entry name" value="Lectin_gal-bd_sf"/>
</dbReference>
<proteinExistence type="predicted"/>
<dbReference type="STRING" id="42156.A0A3P7K5G6"/>
<evidence type="ECO:0000313" key="2">
    <source>
        <dbReference type="EMBL" id="VDM92722.1"/>
    </source>
</evidence>
<dbReference type="PROSITE" id="PS50228">
    <property type="entry name" value="SUEL_LECTIN"/>
    <property type="match status" value="2"/>
</dbReference>
<evidence type="ECO:0000313" key="3">
    <source>
        <dbReference type="Proteomes" id="UP000277928"/>
    </source>
</evidence>
<dbReference type="InterPro" id="IPR000922">
    <property type="entry name" value="Lectin_gal-bd_dom"/>
</dbReference>
<dbReference type="EMBL" id="UYRX01002103">
    <property type="protein sequence ID" value="VDM92722.1"/>
    <property type="molecule type" value="Genomic_DNA"/>
</dbReference>
<dbReference type="CDD" id="cd22829">
    <property type="entry name" value="Gal_Rha_Lectin_EVA1_EVA1C_rpt2"/>
    <property type="match status" value="1"/>
</dbReference>
<protein>
    <recommendedName>
        <fullName evidence="1">SUEL-type lectin domain-containing protein</fullName>
    </recommendedName>
</protein>
<dbReference type="OrthoDB" id="5970528at2759"/>
<evidence type="ECO:0000259" key="1">
    <source>
        <dbReference type="PROSITE" id="PS50228"/>
    </source>
</evidence>
<gene>
    <name evidence="2" type="ORF">NLS_LOCUS9901</name>
</gene>